<organism evidence="1 2">
    <name type="scientific">Xanthomonas citri pv. citri</name>
    <dbReference type="NCBI Taxonomy" id="611301"/>
    <lineage>
        <taxon>Bacteria</taxon>
        <taxon>Pseudomonadati</taxon>
        <taxon>Pseudomonadota</taxon>
        <taxon>Gammaproteobacteria</taxon>
        <taxon>Lysobacterales</taxon>
        <taxon>Lysobacteraceae</taxon>
        <taxon>Xanthomonas</taxon>
    </lineage>
</organism>
<gene>
    <name evidence="1" type="ORF">GUH15_16000</name>
</gene>
<name>A0A7U2QIE4_XANCI</name>
<evidence type="ECO:0000313" key="2">
    <source>
        <dbReference type="Proteomes" id="UP000653002"/>
    </source>
</evidence>
<protein>
    <submittedName>
        <fullName evidence="1">DUF4265 domain-containing protein</fullName>
    </submittedName>
</protein>
<reference evidence="1" key="1">
    <citation type="submission" date="2020-01" db="EMBL/GenBank/DDBJ databases">
        <authorList>
            <person name="Richard D."/>
        </authorList>
    </citation>
    <scope>NUCLEOTIDE SEQUENCE</scope>
    <source>
        <strain evidence="1">JP541</strain>
    </source>
</reference>
<sequence>MSADELMFRLAVEDAWPPVAKECLVCTVVSSGYRIEVPPFFIKEMSVGDLITIQRDSEGDVISWSHLVKSSRSTLWLMAYGDYSVEGVLDGLKRLGCNVEDLKQFRYFSIDVPEDCSLADLDQCLDGLDEENSALAYPSFRH</sequence>
<dbReference type="InterPro" id="IPR025361">
    <property type="entry name" value="DUF4265"/>
</dbReference>
<evidence type="ECO:0000313" key="1">
    <source>
        <dbReference type="EMBL" id="MBD4337526.1"/>
    </source>
</evidence>
<dbReference type="EMBL" id="JAABFR010001269">
    <property type="protein sequence ID" value="MBD4337526.1"/>
    <property type="molecule type" value="Genomic_DNA"/>
</dbReference>
<dbReference type="RefSeq" id="WP_099521965.1">
    <property type="nucleotide sequence ID" value="NZ_CAVLHM010000040.1"/>
</dbReference>
<dbReference type="GeneID" id="66913395"/>
<dbReference type="Proteomes" id="UP000653002">
    <property type="component" value="Unassembled WGS sequence"/>
</dbReference>
<dbReference type="AlphaFoldDB" id="A0A7U2QIE4"/>
<accession>A0A7U2QIE4</accession>
<dbReference type="Pfam" id="PF14085">
    <property type="entry name" value="DUF4265"/>
    <property type="match status" value="1"/>
</dbReference>
<proteinExistence type="predicted"/>
<comment type="caution">
    <text evidence="1">The sequence shown here is derived from an EMBL/GenBank/DDBJ whole genome shotgun (WGS) entry which is preliminary data.</text>
</comment>